<feature type="compositionally biased region" description="Gly residues" evidence="1">
    <location>
        <begin position="50"/>
        <end position="60"/>
    </location>
</feature>
<evidence type="ECO:0000256" key="1">
    <source>
        <dbReference type="SAM" id="MobiDB-lite"/>
    </source>
</evidence>
<feature type="region of interest" description="Disordered" evidence="1">
    <location>
        <begin position="1"/>
        <end position="69"/>
    </location>
</feature>
<feature type="region of interest" description="Disordered" evidence="1">
    <location>
        <begin position="249"/>
        <end position="282"/>
    </location>
</feature>
<evidence type="ECO:0000313" key="3">
    <source>
        <dbReference type="Proteomes" id="UP000724874"/>
    </source>
</evidence>
<feature type="region of interest" description="Disordered" evidence="1">
    <location>
        <begin position="140"/>
        <end position="187"/>
    </location>
</feature>
<feature type="compositionally biased region" description="Low complexity" evidence="1">
    <location>
        <begin position="265"/>
        <end position="282"/>
    </location>
</feature>
<feature type="compositionally biased region" description="Low complexity" evidence="1">
    <location>
        <begin position="416"/>
        <end position="436"/>
    </location>
</feature>
<gene>
    <name evidence="2" type="ORF">CPB84DRAFT_1744880</name>
</gene>
<dbReference type="Proteomes" id="UP000724874">
    <property type="component" value="Unassembled WGS sequence"/>
</dbReference>
<feature type="compositionally biased region" description="Low complexity" evidence="1">
    <location>
        <begin position="512"/>
        <end position="523"/>
    </location>
</feature>
<organism evidence="2 3">
    <name type="scientific">Gymnopilus junonius</name>
    <name type="common">Spectacular rustgill mushroom</name>
    <name type="synonym">Gymnopilus spectabilis subsp. junonius</name>
    <dbReference type="NCBI Taxonomy" id="109634"/>
    <lineage>
        <taxon>Eukaryota</taxon>
        <taxon>Fungi</taxon>
        <taxon>Dikarya</taxon>
        <taxon>Basidiomycota</taxon>
        <taxon>Agaricomycotina</taxon>
        <taxon>Agaricomycetes</taxon>
        <taxon>Agaricomycetidae</taxon>
        <taxon>Agaricales</taxon>
        <taxon>Agaricineae</taxon>
        <taxon>Hymenogastraceae</taxon>
        <taxon>Gymnopilus</taxon>
    </lineage>
</organism>
<dbReference type="InterPro" id="IPR019152">
    <property type="entry name" value="DUF2046"/>
</dbReference>
<reference evidence="2" key="1">
    <citation type="submission" date="2020-11" db="EMBL/GenBank/DDBJ databases">
        <authorList>
            <consortium name="DOE Joint Genome Institute"/>
            <person name="Ahrendt S."/>
            <person name="Riley R."/>
            <person name="Andreopoulos W."/>
            <person name="LaButti K."/>
            <person name="Pangilinan J."/>
            <person name="Ruiz-duenas F.J."/>
            <person name="Barrasa J.M."/>
            <person name="Sanchez-Garcia M."/>
            <person name="Camarero S."/>
            <person name="Miyauchi S."/>
            <person name="Serrano A."/>
            <person name="Linde D."/>
            <person name="Babiker R."/>
            <person name="Drula E."/>
            <person name="Ayuso-Fernandez I."/>
            <person name="Pacheco R."/>
            <person name="Padilla G."/>
            <person name="Ferreira P."/>
            <person name="Barriuso J."/>
            <person name="Kellner H."/>
            <person name="Castanera R."/>
            <person name="Alfaro M."/>
            <person name="Ramirez L."/>
            <person name="Pisabarro A.G."/>
            <person name="Kuo A."/>
            <person name="Tritt A."/>
            <person name="Lipzen A."/>
            <person name="He G."/>
            <person name="Yan M."/>
            <person name="Ng V."/>
            <person name="Cullen D."/>
            <person name="Martin F."/>
            <person name="Rosso M.-N."/>
            <person name="Henrissat B."/>
            <person name="Hibbett D."/>
            <person name="Martinez A.T."/>
            <person name="Grigoriev I.V."/>
        </authorList>
    </citation>
    <scope>NUCLEOTIDE SEQUENCE</scope>
    <source>
        <strain evidence="2">AH 44721</strain>
    </source>
</reference>
<dbReference type="EMBL" id="JADNYJ010000017">
    <property type="protein sequence ID" value="KAF8906743.1"/>
    <property type="molecule type" value="Genomic_DNA"/>
</dbReference>
<comment type="caution">
    <text evidence="2">The sequence shown here is derived from an EMBL/GenBank/DDBJ whole genome shotgun (WGS) entry which is preliminary data.</text>
</comment>
<keyword evidence="3" id="KW-1185">Reference proteome</keyword>
<feature type="compositionally biased region" description="Polar residues" evidence="1">
    <location>
        <begin position="1"/>
        <end position="45"/>
    </location>
</feature>
<feature type="region of interest" description="Disordered" evidence="1">
    <location>
        <begin position="401"/>
        <end position="455"/>
    </location>
</feature>
<accession>A0A9P5NWA2</accession>
<feature type="region of interest" description="Disordered" evidence="1">
    <location>
        <begin position="506"/>
        <end position="594"/>
    </location>
</feature>
<name>A0A9P5NWA2_GYMJU</name>
<feature type="compositionally biased region" description="Polar residues" evidence="1">
    <location>
        <begin position="545"/>
        <end position="560"/>
    </location>
</feature>
<dbReference type="AlphaFoldDB" id="A0A9P5NWA2"/>
<dbReference type="Pfam" id="PF09755">
    <property type="entry name" value="DUF2046"/>
    <property type="match status" value="1"/>
</dbReference>
<protein>
    <submittedName>
        <fullName evidence="2">Uncharacterized protein</fullName>
    </submittedName>
</protein>
<proteinExistence type="predicted"/>
<feature type="compositionally biased region" description="Polar residues" evidence="1">
    <location>
        <begin position="159"/>
        <end position="169"/>
    </location>
</feature>
<dbReference type="OrthoDB" id="78858at2759"/>
<sequence>MFFSTTGQRLSANGASGGSAHQNASNGIRRSRPLSLTSPTASPNGSVDIGSGGHRTGGSSSGSSTNRRHEEELINAYEAEEERIINVLSRKLEQLREDKIDLENALEAESENHVNRLSRELVALRQRNGELEEQLEKAKLNAAGQGHESQDGHGGPRSAGTNGQRSTHSVRAPSAPSLSTTMMGNDPGNPSALLMLDTLRRENEQLRGRLVDTEREFVRVRRLNEVYREELIDCRTRLGLPVDNLIGLTPSDRDPFSQPTHLRSRSNSSVSASFSPSASVSVSGMVAEPSTSRPSYYDYSVGHSNANSNASSPSTSVVQGGSGVLAMSYKPRFASSGSGSANSNVGSSRARAAISRHTNGVPIPRPSSQIRRPFKHATAHFTDTDTDVIDGDEEVEADVDVLPPQPSASSSTFQLVSPVGSTPSSVSAASSESPYAFSPVTSSSAGAEPASYVTDVTSPPSSGSFGMLAGIPLAGGNNGVGMGGMVMAGMGLSAYGVPQRGLTYPSVPPPSLSSSFGSPTVSFHGLPRADRDASSSPVEPLSRRGSITGSAIGSRRGSNTWEREREGSAGPSGNSGRRVVETGSLRQRRGSFDRAAGIPVGGRVAETGTLIGRSRAGSLGLNLNANFAQGHSSMPETVDEGDDTPNDAAGLELQLALQHVQLDAANTNANSEDHLTSRSDVFFSTYATRCHIKRVSGKR</sequence>
<evidence type="ECO:0000313" key="2">
    <source>
        <dbReference type="EMBL" id="KAF8906743.1"/>
    </source>
</evidence>